<accession>Q1MRE9</accession>
<dbReference type="eggNOG" id="COG0457">
    <property type="taxonomic scope" value="Bacteria"/>
</dbReference>
<keyword evidence="3" id="KW-1185">Reference proteome</keyword>
<dbReference type="AlphaFoldDB" id="Q1MRE9"/>
<name>Q1MRE9_LAWIP</name>
<dbReference type="InterPro" id="IPR019734">
    <property type="entry name" value="TPR_rpt"/>
</dbReference>
<gene>
    <name evidence="2" type="ordered locus">LI0371</name>
</gene>
<dbReference type="RefSeq" id="WP_011526456.1">
    <property type="nucleotide sequence ID" value="NC_008011.1"/>
</dbReference>
<dbReference type="OrthoDB" id="5471982at2"/>
<dbReference type="KEGG" id="lip:LI0371"/>
<feature type="repeat" description="TPR" evidence="1">
    <location>
        <begin position="18"/>
        <end position="51"/>
    </location>
</feature>
<evidence type="ECO:0000256" key="1">
    <source>
        <dbReference type="PROSITE-ProRule" id="PRU00339"/>
    </source>
</evidence>
<dbReference type="Proteomes" id="UP000002430">
    <property type="component" value="Chromosome"/>
</dbReference>
<evidence type="ECO:0000313" key="2">
    <source>
        <dbReference type="EMBL" id="CAJ54427.1"/>
    </source>
</evidence>
<dbReference type="EMBL" id="AM180252">
    <property type="protein sequence ID" value="CAJ54427.1"/>
    <property type="molecule type" value="Genomic_DNA"/>
</dbReference>
<evidence type="ECO:0000313" key="3">
    <source>
        <dbReference type="Proteomes" id="UP000002430"/>
    </source>
</evidence>
<dbReference type="InterPro" id="IPR011990">
    <property type="entry name" value="TPR-like_helical_dom_sf"/>
</dbReference>
<sequence>MTPKIEWFQEILEQEPSSRVFFPLAKLLFESGDVTKALETLRHGLEHHPDFLEARLFLIHLLYSIGDMEGCSSESILIANLFNQYPDFWAAWGQSGAQVGGDFGLYMGLISALVLYPDLTLKEFLSYGLKGLSERKSTEFSHYSNTKQSFASLQTSSQSSGIVQSSNDIVDIEEVGDSEELFFDRPEDMAVVSKSKDDSFPVCTRSMAEVLAEQGDIVSAIKIYQELESQATNHEEIVSLHARKVELSEMLAQARNASSFSSSTTNSYNINHQAEVIAMLEALVTRLEKRAKG</sequence>
<organism evidence="2 3">
    <name type="scientific">Lawsonia intracellularis (strain PHE/MN1-00)</name>
    <dbReference type="NCBI Taxonomy" id="363253"/>
    <lineage>
        <taxon>Bacteria</taxon>
        <taxon>Pseudomonadati</taxon>
        <taxon>Thermodesulfobacteriota</taxon>
        <taxon>Desulfovibrionia</taxon>
        <taxon>Desulfovibrionales</taxon>
        <taxon>Desulfovibrionaceae</taxon>
        <taxon>Lawsonia</taxon>
    </lineage>
</organism>
<dbReference type="STRING" id="363253.LI0371"/>
<dbReference type="SUPFAM" id="SSF48452">
    <property type="entry name" value="TPR-like"/>
    <property type="match status" value="1"/>
</dbReference>
<reference evidence="2 3" key="1">
    <citation type="submission" date="2005-11" db="EMBL/GenBank/DDBJ databases">
        <title>The complete genome sequence of Lawsonia intracellularis: the causative agent of proliferative enteropathy.</title>
        <authorList>
            <person name="Kaur K."/>
            <person name="Zhang Q."/>
            <person name="Beckler D."/>
            <person name="Munir S."/>
            <person name="Li L."/>
            <person name="Kinsley K."/>
            <person name="Herron L."/>
            <person name="Peterson A."/>
            <person name="May B."/>
            <person name="Singh S."/>
            <person name="Gebhart C."/>
            <person name="Kapur V."/>
        </authorList>
    </citation>
    <scope>NUCLEOTIDE SEQUENCE [LARGE SCALE GENOMIC DNA]</scope>
    <source>
        <strain evidence="2 3">PHE/MN1-00</strain>
    </source>
</reference>
<dbReference type="HOGENOM" id="CLU_059715_0_0_7"/>
<proteinExistence type="predicted"/>
<dbReference type="PROSITE" id="PS50005">
    <property type="entry name" value="TPR"/>
    <property type="match status" value="1"/>
</dbReference>
<keyword evidence="1" id="KW-0802">TPR repeat</keyword>
<protein>
    <submittedName>
        <fullName evidence="2">Uncharacterized protein</fullName>
    </submittedName>
</protein>
<dbReference type="Gene3D" id="1.25.40.10">
    <property type="entry name" value="Tetratricopeptide repeat domain"/>
    <property type="match status" value="1"/>
</dbReference>